<dbReference type="EMBL" id="KZ678144">
    <property type="protein sequence ID" value="PSN61446.1"/>
    <property type="molecule type" value="Genomic_DNA"/>
</dbReference>
<accession>A0A2T2N883</accession>
<organism evidence="2 3">
    <name type="scientific">Corynespora cassiicola Philippines</name>
    <dbReference type="NCBI Taxonomy" id="1448308"/>
    <lineage>
        <taxon>Eukaryota</taxon>
        <taxon>Fungi</taxon>
        <taxon>Dikarya</taxon>
        <taxon>Ascomycota</taxon>
        <taxon>Pezizomycotina</taxon>
        <taxon>Dothideomycetes</taxon>
        <taxon>Pleosporomycetidae</taxon>
        <taxon>Pleosporales</taxon>
        <taxon>Corynesporascaceae</taxon>
        <taxon>Corynespora</taxon>
    </lineage>
</organism>
<feature type="compositionally biased region" description="Basic residues" evidence="1">
    <location>
        <begin position="41"/>
        <end position="53"/>
    </location>
</feature>
<reference evidence="2 3" key="1">
    <citation type="journal article" date="2018" name="Front. Microbiol.">
        <title>Genome-Wide Analysis of Corynespora cassiicola Leaf Fall Disease Putative Effectors.</title>
        <authorList>
            <person name="Lopez D."/>
            <person name="Ribeiro S."/>
            <person name="Label P."/>
            <person name="Fumanal B."/>
            <person name="Venisse J.S."/>
            <person name="Kohler A."/>
            <person name="de Oliveira R.R."/>
            <person name="Labutti K."/>
            <person name="Lipzen A."/>
            <person name="Lail K."/>
            <person name="Bauer D."/>
            <person name="Ohm R.A."/>
            <person name="Barry K.W."/>
            <person name="Spatafora J."/>
            <person name="Grigoriev I.V."/>
            <person name="Martin F.M."/>
            <person name="Pujade-Renaud V."/>
        </authorList>
    </citation>
    <scope>NUCLEOTIDE SEQUENCE [LARGE SCALE GENOMIC DNA]</scope>
    <source>
        <strain evidence="2 3">Philippines</strain>
    </source>
</reference>
<proteinExistence type="predicted"/>
<dbReference type="Proteomes" id="UP000240883">
    <property type="component" value="Unassembled WGS sequence"/>
</dbReference>
<sequence length="101" mass="11228">MAQGLDSCQNTTRHHPRVSLTNRIGVVLADRAEPQPQPSVHHNHPPRNPRYRGKNAMTPPSSREIPACPHVPSRDNRGDMAWRYLQNNGAVGPSHAPTPDF</sequence>
<evidence type="ECO:0000313" key="2">
    <source>
        <dbReference type="EMBL" id="PSN61446.1"/>
    </source>
</evidence>
<feature type="region of interest" description="Disordered" evidence="1">
    <location>
        <begin position="1"/>
        <end position="74"/>
    </location>
</feature>
<dbReference type="AlphaFoldDB" id="A0A2T2N883"/>
<evidence type="ECO:0000313" key="3">
    <source>
        <dbReference type="Proteomes" id="UP000240883"/>
    </source>
</evidence>
<protein>
    <submittedName>
        <fullName evidence="2">Uncharacterized protein</fullName>
    </submittedName>
</protein>
<name>A0A2T2N883_CORCC</name>
<evidence type="ECO:0000256" key="1">
    <source>
        <dbReference type="SAM" id="MobiDB-lite"/>
    </source>
</evidence>
<keyword evidence="3" id="KW-1185">Reference proteome</keyword>
<gene>
    <name evidence="2" type="ORF">BS50DRAFT_151949</name>
</gene>
<feature type="compositionally biased region" description="Polar residues" evidence="1">
    <location>
        <begin position="1"/>
        <end position="11"/>
    </location>
</feature>